<dbReference type="GO" id="GO:0004888">
    <property type="term" value="F:transmembrane signaling receptor activity"/>
    <property type="evidence" value="ECO:0007669"/>
    <property type="project" value="InterPro"/>
</dbReference>
<dbReference type="EMBL" id="AXCY01000147">
    <property type="protein sequence ID" value="KGM08866.1"/>
    <property type="molecule type" value="Genomic_DNA"/>
</dbReference>
<dbReference type="InterPro" id="IPR004090">
    <property type="entry name" value="Chemotax_Me-accpt_rcpt"/>
</dbReference>
<dbReference type="CDD" id="cd06225">
    <property type="entry name" value="HAMP"/>
    <property type="match status" value="1"/>
</dbReference>
<reference evidence="9 10" key="2">
    <citation type="journal article" date="2015" name="Stand. Genomic Sci.">
        <title>Draft genome sequence of Cellulomonas carbonis T26(T) and comparative analysis of six Cellulomonas genomes.</title>
        <authorList>
            <person name="Zhuang W."/>
            <person name="Zhang S."/>
            <person name="Xia X."/>
            <person name="Wang G."/>
        </authorList>
    </citation>
    <scope>NUCLEOTIDE SEQUENCE [LARGE SCALE GENOMIC DNA]</scope>
    <source>
        <strain evidence="9 10">T26</strain>
    </source>
</reference>
<evidence type="ECO:0000313" key="10">
    <source>
        <dbReference type="Proteomes" id="UP000029839"/>
    </source>
</evidence>
<dbReference type="PANTHER" id="PTHR32089:SF112">
    <property type="entry name" value="LYSOZYME-LIKE PROTEIN-RELATED"/>
    <property type="match status" value="1"/>
</dbReference>
<evidence type="ECO:0000313" key="9">
    <source>
        <dbReference type="EMBL" id="KGM08866.1"/>
    </source>
</evidence>
<protein>
    <submittedName>
        <fullName evidence="9">Chemotaxis protein</fullName>
    </submittedName>
</protein>
<feature type="domain" description="HAMP" evidence="8">
    <location>
        <begin position="216"/>
        <end position="268"/>
    </location>
</feature>
<dbReference type="SMART" id="SM00283">
    <property type="entry name" value="MA"/>
    <property type="match status" value="1"/>
</dbReference>
<evidence type="ECO:0000259" key="7">
    <source>
        <dbReference type="PROSITE" id="PS50111"/>
    </source>
</evidence>
<dbReference type="OrthoDB" id="8667074at2"/>
<dbReference type="PANTHER" id="PTHR32089">
    <property type="entry name" value="METHYL-ACCEPTING CHEMOTAXIS PROTEIN MCPB"/>
    <property type="match status" value="1"/>
</dbReference>
<name>A0A0A0BLM5_9CELL</name>
<feature type="signal peptide" evidence="6">
    <location>
        <begin position="1"/>
        <end position="34"/>
    </location>
</feature>
<sequence length="531" mass="54552">MSTTTPRRSVSVRTKILGLVGLFAAASAVSGAVAVTSLGATAASSTTISRLEAEVGRPLQTVHQGQLKARMIAAQVAAASTQEGKSAWLSDQVANDAEVTEAILAFGDAAPEEVRGEWQTFLDGWEGWKAVRDRELVGAALRDDRETYTQVLTERAEPLKDGYVDALDATAASVTAHFEDLAAEADATAAASRTLMLVVMVASTLVALAVGVQLARSVRRNLAAVQGSLEAMADGDLTVEADVRSGDEVGRMAAALATAQESLRLTLSEVGEASATLAAATEEMSAAGEQVTASAEETSAQAGAVAAASEQVSRNVQAVAAGTEQMGASIREIAQNATQAARVAAQATDVAVTTTRTVEQLGTSSQEIGAVVKVITSIAEQTNLLALNATIEAARAGEAGKGFAVVAGEVKELAQETARATEDIARRVEAIQADTAGAVGAIGEISQIIATINDFQLTIASAVEEQTATTTEMSRGVAEAATGSGEIALNMTGVASATSTSSQVLAQMHDSVAELARLSTDLRTRLQQFTY</sequence>
<keyword evidence="2" id="KW-0472">Membrane</keyword>
<evidence type="ECO:0000256" key="6">
    <source>
        <dbReference type="SAM" id="SignalP"/>
    </source>
</evidence>
<accession>A0A0A0BLM5</accession>
<dbReference type="Proteomes" id="UP000029839">
    <property type="component" value="Unassembled WGS sequence"/>
</dbReference>
<evidence type="ECO:0000256" key="1">
    <source>
        <dbReference type="ARBA" id="ARBA00022692"/>
    </source>
</evidence>
<dbReference type="GO" id="GO:0016020">
    <property type="term" value="C:membrane"/>
    <property type="evidence" value="ECO:0007669"/>
    <property type="project" value="InterPro"/>
</dbReference>
<dbReference type="PRINTS" id="PR00260">
    <property type="entry name" value="CHEMTRNSDUCR"/>
</dbReference>
<dbReference type="InterPro" id="IPR004089">
    <property type="entry name" value="MCPsignal_dom"/>
</dbReference>
<organism evidence="9 10">
    <name type="scientific">Cellulomonas carbonis T26</name>
    <dbReference type="NCBI Taxonomy" id="947969"/>
    <lineage>
        <taxon>Bacteria</taxon>
        <taxon>Bacillati</taxon>
        <taxon>Actinomycetota</taxon>
        <taxon>Actinomycetes</taxon>
        <taxon>Micrococcales</taxon>
        <taxon>Cellulomonadaceae</taxon>
        <taxon>Cellulomonas</taxon>
    </lineage>
</organism>
<dbReference type="PROSITE" id="PS50885">
    <property type="entry name" value="HAMP"/>
    <property type="match status" value="1"/>
</dbReference>
<dbReference type="Pfam" id="PF00015">
    <property type="entry name" value="MCPsignal"/>
    <property type="match status" value="1"/>
</dbReference>
<dbReference type="RefSeq" id="WP_043609858.1">
    <property type="nucleotide sequence ID" value="NZ_AXCY01000147.1"/>
</dbReference>
<feature type="chain" id="PRO_5039683519" evidence="6">
    <location>
        <begin position="35"/>
        <end position="531"/>
    </location>
</feature>
<feature type="domain" description="Methyl-accepting transducer" evidence="7">
    <location>
        <begin position="273"/>
        <end position="516"/>
    </location>
</feature>
<keyword evidence="10" id="KW-1185">Reference proteome</keyword>
<dbReference type="SUPFAM" id="SSF58104">
    <property type="entry name" value="Methyl-accepting chemotaxis protein (MCP) signaling domain"/>
    <property type="match status" value="1"/>
</dbReference>
<comment type="similarity">
    <text evidence="4">Belongs to the methyl-accepting chemotaxis (MCP) protein family.</text>
</comment>
<dbReference type="GO" id="GO:0006935">
    <property type="term" value="P:chemotaxis"/>
    <property type="evidence" value="ECO:0007669"/>
    <property type="project" value="InterPro"/>
</dbReference>
<evidence type="ECO:0000256" key="5">
    <source>
        <dbReference type="PROSITE-ProRule" id="PRU00284"/>
    </source>
</evidence>
<proteinExistence type="inferred from homology"/>
<keyword evidence="1" id="KW-0812">Transmembrane</keyword>
<evidence type="ECO:0000256" key="2">
    <source>
        <dbReference type="ARBA" id="ARBA00022989"/>
    </source>
</evidence>
<dbReference type="PROSITE" id="PS50111">
    <property type="entry name" value="CHEMOTAXIS_TRANSDUC_2"/>
    <property type="match status" value="1"/>
</dbReference>
<gene>
    <name evidence="9" type="ORF">N868_05905</name>
</gene>
<keyword evidence="6" id="KW-0732">Signal</keyword>
<keyword evidence="2" id="KW-1133">Transmembrane helix</keyword>
<dbReference type="SMART" id="SM00304">
    <property type="entry name" value="HAMP"/>
    <property type="match status" value="2"/>
</dbReference>
<dbReference type="AlphaFoldDB" id="A0A0A0BLM5"/>
<dbReference type="InterPro" id="IPR003660">
    <property type="entry name" value="HAMP_dom"/>
</dbReference>
<evidence type="ECO:0000256" key="3">
    <source>
        <dbReference type="ARBA" id="ARBA00023224"/>
    </source>
</evidence>
<evidence type="ECO:0000256" key="4">
    <source>
        <dbReference type="ARBA" id="ARBA00029447"/>
    </source>
</evidence>
<dbReference type="Gene3D" id="1.10.287.950">
    <property type="entry name" value="Methyl-accepting chemotaxis protein"/>
    <property type="match status" value="1"/>
</dbReference>
<dbReference type="Pfam" id="PF00672">
    <property type="entry name" value="HAMP"/>
    <property type="match status" value="1"/>
</dbReference>
<reference evidence="9 10" key="1">
    <citation type="submission" date="2013-08" db="EMBL/GenBank/DDBJ databases">
        <title>Genome sequencing of Cellulomonas carbonis T26.</title>
        <authorList>
            <person name="Chen F."/>
            <person name="Li Y."/>
            <person name="Wang G."/>
        </authorList>
    </citation>
    <scope>NUCLEOTIDE SEQUENCE [LARGE SCALE GENOMIC DNA]</scope>
    <source>
        <strain evidence="9 10">T26</strain>
    </source>
</reference>
<evidence type="ECO:0000259" key="8">
    <source>
        <dbReference type="PROSITE" id="PS50885"/>
    </source>
</evidence>
<keyword evidence="3 5" id="KW-0807">Transducer</keyword>
<comment type="caution">
    <text evidence="9">The sequence shown here is derived from an EMBL/GenBank/DDBJ whole genome shotgun (WGS) entry which is preliminary data.</text>
</comment>
<dbReference type="GO" id="GO:0007165">
    <property type="term" value="P:signal transduction"/>
    <property type="evidence" value="ECO:0007669"/>
    <property type="project" value="UniProtKB-KW"/>
</dbReference>